<accession>A0A2R5G1P9</accession>
<name>A0A2R5G1P9_9STRA</name>
<organism evidence="5 6">
    <name type="scientific">Hondaea fermentalgiana</name>
    <dbReference type="NCBI Taxonomy" id="2315210"/>
    <lineage>
        <taxon>Eukaryota</taxon>
        <taxon>Sar</taxon>
        <taxon>Stramenopiles</taxon>
        <taxon>Bigyra</taxon>
        <taxon>Labyrinthulomycetes</taxon>
        <taxon>Thraustochytrida</taxon>
        <taxon>Thraustochytriidae</taxon>
        <taxon>Hondaea</taxon>
    </lineage>
</organism>
<dbReference type="AlphaFoldDB" id="A0A2R5G1P9"/>
<proteinExistence type="inferred from homology"/>
<comment type="similarity">
    <text evidence="1">Belongs to the gamma-glutamylcyclotransferase family.</text>
</comment>
<dbReference type="InParanoid" id="A0A2R5G1P9"/>
<keyword evidence="2" id="KW-0808">Transferase</keyword>
<dbReference type="InterPro" id="IPR013024">
    <property type="entry name" value="GGCT-like"/>
</dbReference>
<evidence type="ECO:0000259" key="4">
    <source>
        <dbReference type="Pfam" id="PF06094"/>
    </source>
</evidence>
<dbReference type="Pfam" id="PF06094">
    <property type="entry name" value="GGACT"/>
    <property type="match status" value="1"/>
</dbReference>
<dbReference type="Gene3D" id="3.10.490.10">
    <property type="entry name" value="Gamma-glutamyl cyclotransferase-like"/>
    <property type="match status" value="1"/>
</dbReference>
<keyword evidence="6" id="KW-1185">Reference proteome</keyword>
<dbReference type="SUPFAM" id="SSF110857">
    <property type="entry name" value="Gamma-glutamyl cyclotransferase-like"/>
    <property type="match status" value="1"/>
</dbReference>
<dbReference type="PANTHER" id="PTHR31544:SF2">
    <property type="entry name" value="AIG2-LIKE PROTEIN D"/>
    <property type="match status" value="1"/>
</dbReference>
<evidence type="ECO:0000256" key="1">
    <source>
        <dbReference type="ARBA" id="ARBA00008861"/>
    </source>
</evidence>
<feature type="domain" description="Gamma-glutamylcyclotransferase AIG2-like" evidence="4">
    <location>
        <begin position="4"/>
        <end position="107"/>
    </location>
</feature>
<comment type="caution">
    <text evidence="5">The sequence shown here is derived from an EMBL/GenBank/DDBJ whole genome shotgun (WGS) entry which is preliminary data.</text>
</comment>
<dbReference type="CDD" id="cd06661">
    <property type="entry name" value="GGCT_like"/>
    <property type="match status" value="1"/>
</dbReference>
<evidence type="ECO:0000256" key="2">
    <source>
        <dbReference type="ARBA" id="ARBA00022679"/>
    </source>
</evidence>
<protein>
    <recommendedName>
        <fullName evidence="3">Putative gamma-glutamylcyclotransferase</fullName>
    </recommendedName>
</protein>
<dbReference type="OrthoDB" id="1044435at2759"/>
<dbReference type="InterPro" id="IPR009288">
    <property type="entry name" value="AIG2-like_dom"/>
</dbReference>
<dbReference type="InterPro" id="IPR036568">
    <property type="entry name" value="GGCT-like_sf"/>
</dbReference>
<sequence>MNVVFVYGSLMEERVLSTVVGRMPAFQPGLLLGYTRYAIKDRVYPGIRTTKPDDKVTGLLVSKLSDEEIRRLDSFEDDDYDRVEENIFTENGEAHRANVYVWKKELEAELKPTLWDYDKDFMPHVEEYVANSKRFAEHGYSWDFDVDTTAKE</sequence>
<evidence type="ECO:0000313" key="6">
    <source>
        <dbReference type="Proteomes" id="UP000241890"/>
    </source>
</evidence>
<evidence type="ECO:0000256" key="3">
    <source>
        <dbReference type="ARBA" id="ARBA00030602"/>
    </source>
</evidence>
<dbReference type="PANTHER" id="PTHR31544">
    <property type="entry name" value="AIG2-LIKE PROTEIN D"/>
    <property type="match status" value="1"/>
</dbReference>
<dbReference type="GO" id="GO:0016740">
    <property type="term" value="F:transferase activity"/>
    <property type="evidence" value="ECO:0007669"/>
    <property type="project" value="UniProtKB-KW"/>
</dbReference>
<dbReference type="Proteomes" id="UP000241890">
    <property type="component" value="Unassembled WGS sequence"/>
</dbReference>
<reference evidence="5 6" key="1">
    <citation type="submission" date="2017-12" db="EMBL/GenBank/DDBJ databases">
        <title>Sequencing, de novo assembly and annotation of complete genome of a new Thraustochytrid species, strain FCC1311.</title>
        <authorList>
            <person name="Sedici K."/>
            <person name="Godart F."/>
            <person name="Aiese Cigliano R."/>
            <person name="Sanseverino W."/>
            <person name="Barakat M."/>
            <person name="Ortet P."/>
            <person name="Marechal E."/>
            <person name="Cagnac O."/>
            <person name="Amato A."/>
        </authorList>
    </citation>
    <scope>NUCLEOTIDE SEQUENCE [LARGE SCALE GENOMIC DNA]</scope>
</reference>
<evidence type="ECO:0000313" key="5">
    <source>
        <dbReference type="EMBL" id="GBG24947.1"/>
    </source>
</evidence>
<dbReference type="EMBL" id="BEYU01000009">
    <property type="protein sequence ID" value="GBG24947.1"/>
    <property type="molecule type" value="Genomic_DNA"/>
</dbReference>
<dbReference type="InterPro" id="IPR045038">
    <property type="entry name" value="AIG2-like"/>
</dbReference>
<gene>
    <name evidence="5" type="ORF">FCC1311_011642</name>
</gene>